<accession>A0AAD4QHP5</accession>
<protein>
    <submittedName>
        <fullName evidence="2">Uncharacterized protein</fullName>
    </submittedName>
</protein>
<feature type="non-terminal residue" evidence="2">
    <location>
        <position position="250"/>
    </location>
</feature>
<keyword evidence="3" id="KW-1185">Reference proteome</keyword>
<evidence type="ECO:0000313" key="2">
    <source>
        <dbReference type="EMBL" id="KAI0291331.1"/>
    </source>
</evidence>
<dbReference type="Proteomes" id="UP001203297">
    <property type="component" value="Unassembled WGS sequence"/>
</dbReference>
<evidence type="ECO:0000256" key="1">
    <source>
        <dbReference type="SAM" id="MobiDB-lite"/>
    </source>
</evidence>
<proteinExistence type="predicted"/>
<feature type="compositionally biased region" description="Low complexity" evidence="1">
    <location>
        <begin position="45"/>
        <end position="57"/>
    </location>
</feature>
<reference evidence="2" key="1">
    <citation type="journal article" date="2022" name="New Phytol.">
        <title>Evolutionary transition to the ectomycorrhizal habit in the genomes of a hyperdiverse lineage of mushroom-forming fungi.</title>
        <authorList>
            <person name="Looney B."/>
            <person name="Miyauchi S."/>
            <person name="Morin E."/>
            <person name="Drula E."/>
            <person name="Courty P.E."/>
            <person name="Kohler A."/>
            <person name="Kuo A."/>
            <person name="LaButti K."/>
            <person name="Pangilinan J."/>
            <person name="Lipzen A."/>
            <person name="Riley R."/>
            <person name="Andreopoulos W."/>
            <person name="He G."/>
            <person name="Johnson J."/>
            <person name="Nolan M."/>
            <person name="Tritt A."/>
            <person name="Barry K.W."/>
            <person name="Grigoriev I.V."/>
            <person name="Nagy L.G."/>
            <person name="Hibbett D."/>
            <person name="Henrissat B."/>
            <person name="Matheny P.B."/>
            <person name="Labbe J."/>
            <person name="Martin F.M."/>
        </authorList>
    </citation>
    <scope>NUCLEOTIDE SEQUENCE</scope>
    <source>
        <strain evidence="2">BPL690</strain>
    </source>
</reference>
<feature type="compositionally biased region" description="Low complexity" evidence="1">
    <location>
        <begin position="16"/>
        <end position="31"/>
    </location>
</feature>
<sequence>GLSLFSKPPGGRFFNSSKPPKVVPPASAKSAPRVEAAGTAKANNDPQQQASSSSPDDPSAPPSPLQSPPSSPSLPIHSLSAPAALASHPPLSAPDLRLHRFFAQHRPLVLSQPASALFDASQTLTIPEADADTARLLARAQVMNTVSSSVAWEATLRRLGLNPADGREAETAELEGLAVQLDSTRRKRRKKMKKHKCVNPLPCIILDSNTGHRIHFRLRKRRRVRFIFSFLSFTKSSSQLQRAHRLKIGR</sequence>
<dbReference type="EMBL" id="WTXG01000165">
    <property type="protein sequence ID" value="KAI0291331.1"/>
    <property type="molecule type" value="Genomic_DNA"/>
</dbReference>
<name>A0AAD4QHP5_9AGAM</name>
<organism evidence="2 3">
    <name type="scientific">Multifurca ochricompacta</name>
    <dbReference type="NCBI Taxonomy" id="376703"/>
    <lineage>
        <taxon>Eukaryota</taxon>
        <taxon>Fungi</taxon>
        <taxon>Dikarya</taxon>
        <taxon>Basidiomycota</taxon>
        <taxon>Agaricomycotina</taxon>
        <taxon>Agaricomycetes</taxon>
        <taxon>Russulales</taxon>
        <taxon>Russulaceae</taxon>
        <taxon>Multifurca</taxon>
    </lineage>
</organism>
<dbReference type="AlphaFoldDB" id="A0AAD4QHP5"/>
<feature type="region of interest" description="Disordered" evidence="1">
    <location>
        <begin position="1"/>
        <end position="77"/>
    </location>
</feature>
<feature type="compositionally biased region" description="Pro residues" evidence="1">
    <location>
        <begin position="58"/>
        <end position="72"/>
    </location>
</feature>
<gene>
    <name evidence="2" type="ORF">B0F90DRAFT_1777963</name>
</gene>
<evidence type="ECO:0000313" key="3">
    <source>
        <dbReference type="Proteomes" id="UP001203297"/>
    </source>
</evidence>
<comment type="caution">
    <text evidence="2">The sequence shown here is derived from an EMBL/GenBank/DDBJ whole genome shotgun (WGS) entry which is preliminary data.</text>
</comment>